<keyword evidence="1" id="KW-0732">Signal</keyword>
<dbReference type="Proteomes" id="UP000469670">
    <property type="component" value="Unassembled WGS sequence"/>
</dbReference>
<proteinExistence type="predicted"/>
<reference evidence="2 3" key="1">
    <citation type="submission" date="2020-01" db="EMBL/GenBank/DDBJ databases">
        <title>Insect and environment-associated Actinomycetes.</title>
        <authorList>
            <person name="Currrie C."/>
            <person name="Chevrette M."/>
            <person name="Carlson C."/>
            <person name="Stubbendieck R."/>
            <person name="Wendt-Pienkowski E."/>
        </authorList>
    </citation>
    <scope>NUCLEOTIDE SEQUENCE [LARGE SCALE GENOMIC DNA]</scope>
    <source>
        <strain evidence="2 3">SID7590</strain>
    </source>
</reference>
<sequence>AETRRIRRGGLPAAAGLLTALCASAAQRERDHFGRLLPADTDGFAAYWLAAARYSAAVSESLCSAAWNPTGEVQGVSGGPPAAAARPAV</sequence>
<evidence type="ECO:0000313" key="2">
    <source>
        <dbReference type="EMBL" id="NEC22955.1"/>
    </source>
</evidence>
<name>A0A7K3S619_9ACTN</name>
<organism evidence="2 3">
    <name type="scientific">Streptomyces parvus</name>
    <dbReference type="NCBI Taxonomy" id="66428"/>
    <lineage>
        <taxon>Bacteria</taxon>
        <taxon>Bacillati</taxon>
        <taxon>Actinomycetota</taxon>
        <taxon>Actinomycetes</taxon>
        <taxon>Kitasatosporales</taxon>
        <taxon>Streptomycetaceae</taxon>
        <taxon>Streptomyces</taxon>
    </lineage>
</organism>
<comment type="caution">
    <text evidence="2">The sequence shown here is derived from an EMBL/GenBank/DDBJ whole genome shotgun (WGS) entry which is preliminary data.</text>
</comment>
<accession>A0A7K3S619</accession>
<feature type="signal peptide" evidence="1">
    <location>
        <begin position="1"/>
        <end position="25"/>
    </location>
</feature>
<dbReference type="AlphaFoldDB" id="A0A7K3S619"/>
<feature type="non-terminal residue" evidence="2">
    <location>
        <position position="1"/>
    </location>
</feature>
<gene>
    <name evidence="2" type="ORF">G3I50_32625</name>
</gene>
<dbReference type="EMBL" id="JAAGMP010001444">
    <property type="protein sequence ID" value="NEC22955.1"/>
    <property type="molecule type" value="Genomic_DNA"/>
</dbReference>
<evidence type="ECO:0000256" key="1">
    <source>
        <dbReference type="SAM" id="SignalP"/>
    </source>
</evidence>
<evidence type="ECO:0000313" key="3">
    <source>
        <dbReference type="Proteomes" id="UP000469670"/>
    </source>
</evidence>
<feature type="chain" id="PRO_5029513151" evidence="1">
    <location>
        <begin position="26"/>
        <end position="89"/>
    </location>
</feature>
<protein>
    <submittedName>
        <fullName evidence="2">Uncharacterized protein</fullName>
    </submittedName>
</protein>